<sequence>MKVICAGLSKTGTTSMATALRILGLAVYDWSEHCTIHVDEWLNILHRGKIPDFSAMYNNVDAVTDLPAAIWFQEILEVFPDAKVILTVRDNEDVWVRSWSKQQEVENNLNGCWFPTRILERQWLYHKYYALADATNSAAFGSLNPKSVVLFKKKYREHNERVKVVVRKENLLIFNVKQGWGPLCEFLKCQIPTQEPFPRINVALSNTFEKMAKRQQEAKEGIESISESYLLISYFQLDFCHD</sequence>
<dbReference type="InterPro" id="IPR027417">
    <property type="entry name" value="P-loop_NTPase"/>
</dbReference>
<dbReference type="Gene3D" id="3.40.50.300">
    <property type="entry name" value="P-loop containing nucleotide triphosphate hydrolases"/>
    <property type="match status" value="1"/>
</dbReference>
<keyword evidence="2" id="KW-1185">Reference proteome</keyword>
<gene>
    <name evidence="1" type="ORF">AWC38_SpisGene3817</name>
</gene>
<dbReference type="PANTHER" id="PTHR36978:SF4">
    <property type="entry name" value="P-LOOP CONTAINING NUCLEOSIDE TRIPHOSPHATE HYDROLASE PROTEIN"/>
    <property type="match status" value="1"/>
</dbReference>
<name>A0A2B4SL02_STYPI</name>
<evidence type="ECO:0000313" key="1">
    <source>
        <dbReference type="EMBL" id="PFX31354.1"/>
    </source>
</evidence>
<dbReference type="SUPFAM" id="SSF52540">
    <property type="entry name" value="P-loop containing nucleoside triphosphate hydrolases"/>
    <property type="match status" value="1"/>
</dbReference>
<dbReference type="OrthoDB" id="272681at2759"/>
<dbReference type="AlphaFoldDB" id="A0A2B4SL02"/>
<proteinExistence type="predicted"/>
<dbReference type="EMBL" id="LSMT01000036">
    <property type="protein sequence ID" value="PFX31354.1"/>
    <property type="molecule type" value="Genomic_DNA"/>
</dbReference>
<comment type="caution">
    <text evidence="1">The sequence shown here is derived from an EMBL/GenBank/DDBJ whole genome shotgun (WGS) entry which is preliminary data.</text>
</comment>
<dbReference type="Proteomes" id="UP000225706">
    <property type="component" value="Unassembled WGS sequence"/>
</dbReference>
<organism evidence="1 2">
    <name type="scientific">Stylophora pistillata</name>
    <name type="common">Smooth cauliflower coral</name>
    <dbReference type="NCBI Taxonomy" id="50429"/>
    <lineage>
        <taxon>Eukaryota</taxon>
        <taxon>Metazoa</taxon>
        <taxon>Cnidaria</taxon>
        <taxon>Anthozoa</taxon>
        <taxon>Hexacorallia</taxon>
        <taxon>Scleractinia</taxon>
        <taxon>Astrocoeniina</taxon>
        <taxon>Pocilloporidae</taxon>
        <taxon>Stylophora</taxon>
    </lineage>
</organism>
<dbReference type="Pfam" id="PF17784">
    <property type="entry name" value="Sulfotransfer_4"/>
    <property type="match status" value="1"/>
</dbReference>
<dbReference type="InterPro" id="IPR040632">
    <property type="entry name" value="Sulfotransfer_4"/>
</dbReference>
<dbReference type="PANTHER" id="PTHR36978">
    <property type="entry name" value="P-LOOP CONTAINING NUCLEOTIDE TRIPHOSPHATE HYDROLASE"/>
    <property type="match status" value="1"/>
</dbReference>
<accession>A0A2B4SL02</accession>
<reference evidence="2" key="1">
    <citation type="journal article" date="2017" name="bioRxiv">
        <title>Comparative analysis of the genomes of Stylophora pistillata and Acropora digitifera provides evidence for extensive differences between species of corals.</title>
        <authorList>
            <person name="Voolstra C.R."/>
            <person name="Li Y."/>
            <person name="Liew Y.J."/>
            <person name="Baumgarten S."/>
            <person name="Zoccola D."/>
            <person name="Flot J.-F."/>
            <person name="Tambutte S."/>
            <person name="Allemand D."/>
            <person name="Aranda M."/>
        </authorList>
    </citation>
    <scope>NUCLEOTIDE SEQUENCE [LARGE SCALE GENOMIC DNA]</scope>
</reference>
<protein>
    <submittedName>
        <fullName evidence="1">Uncharacterized protein</fullName>
    </submittedName>
</protein>
<dbReference type="STRING" id="50429.A0A2B4SL02"/>
<evidence type="ECO:0000313" key="2">
    <source>
        <dbReference type="Proteomes" id="UP000225706"/>
    </source>
</evidence>